<accession>A0A238BVZ3</accession>
<sequence length="80" mass="9638">MPNDLAFNRQYSEEEQSIDMRREGTEEERKMQMDERMLSTAFSFPTEVIEFLSAKMHVTCNYNLFGEDEADQLKQKYQNW</sequence>
<proteinExistence type="predicted"/>
<dbReference type="AlphaFoldDB" id="A0A238BVZ3"/>
<protein>
    <submittedName>
        <fullName evidence="2">Uncharacterized protein</fullName>
    </submittedName>
</protein>
<evidence type="ECO:0000256" key="1">
    <source>
        <dbReference type="SAM" id="MobiDB-lite"/>
    </source>
</evidence>
<gene>
    <name evidence="2" type="ORF">X798_03458</name>
</gene>
<organism evidence="2 3">
    <name type="scientific">Onchocerca flexuosa</name>
    <dbReference type="NCBI Taxonomy" id="387005"/>
    <lineage>
        <taxon>Eukaryota</taxon>
        <taxon>Metazoa</taxon>
        <taxon>Ecdysozoa</taxon>
        <taxon>Nematoda</taxon>
        <taxon>Chromadorea</taxon>
        <taxon>Rhabditida</taxon>
        <taxon>Spirurina</taxon>
        <taxon>Spiruromorpha</taxon>
        <taxon>Filarioidea</taxon>
        <taxon>Onchocercidae</taxon>
        <taxon>Onchocerca</taxon>
    </lineage>
</organism>
<evidence type="ECO:0000313" key="2">
    <source>
        <dbReference type="EMBL" id="OZC09501.1"/>
    </source>
</evidence>
<evidence type="ECO:0000313" key="3">
    <source>
        <dbReference type="Proteomes" id="UP000242913"/>
    </source>
</evidence>
<reference evidence="2 3" key="1">
    <citation type="submission" date="2015-12" db="EMBL/GenBank/DDBJ databases">
        <title>Draft genome of the nematode, Onchocerca flexuosa.</title>
        <authorList>
            <person name="Mitreva M."/>
        </authorList>
    </citation>
    <scope>NUCLEOTIDE SEQUENCE [LARGE SCALE GENOMIC DNA]</scope>
    <source>
        <strain evidence="2">Red Deer</strain>
    </source>
</reference>
<keyword evidence="3" id="KW-1185">Reference proteome</keyword>
<feature type="region of interest" description="Disordered" evidence="1">
    <location>
        <begin position="1"/>
        <end position="23"/>
    </location>
</feature>
<name>A0A238BVZ3_9BILA</name>
<dbReference type="Proteomes" id="UP000242913">
    <property type="component" value="Unassembled WGS sequence"/>
</dbReference>
<dbReference type="EMBL" id="KZ269993">
    <property type="protein sequence ID" value="OZC09501.1"/>
    <property type="molecule type" value="Genomic_DNA"/>
</dbReference>